<reference evidence="2" key="1">
    <citation type="submission" date="2023-02" db="EMBL/GenBank/DDBJ databases">
        <title>Polaribacter ponticola sp. nov., isolated from seawater.</title>
        <authorList>
            <person name="Baek J.H."/>
            <person name="Kim J.M."/>
            <person name="Choi D.G."/>
            <person name="Jeon C.O."/>
        </authorList>
    </citation>
    <scope>NUCLEOTIDE SEQUENCE</scope>
    <source>
        <strain evidence="2">MSW5</strain>
    </source>
</reference>
<evidence type="ECO:0000313" key="2">
    <source>
        <dbReference type="EMBL" id="MDD7914221.1"/>
    </source>
</evidence>
<protein>
    <submittedName>
        <fullName evidence="2">DUF6438 domain-containing protein</fullName>
    </submittedName>
</protein>
<gene>
    <name evidence="2" type="ORF">N5A56_007220</name>
</gene>
<accession>A0ABT5S9R2</accession>
<sequence length="199" mass="23122">MKKTIENTTKIIKNKNIYAKFIAVIKDVSNLEDTKSYIVNSGLIWDKLILDTVVLKVVYIKVLIDNKDFWLKRLQQSNVFSFVAINSKDALGNIKYITENTIVKLRKTHCHGLCAVYDVIFLKDGKVIFNGIENVLVKGNKEFKITKRQIEKLNCLFKKTSFKNYSNAFKSRSIVDLPSTFITYKNKQIEIKLWKKCSR</sequence>
<evidence type="ECO:0000259" key="1">
    <source>
        <dbReference type="Pfam" id="PF20033"/>
    </source>
</evidence>
<dbReference type="RefSeq" id="WP_265724847.1">
    <property type="nucleotide sequence ID" value="NZ_JAOSLC020000003.1"/>
</dbReference>
<dbReference type="Pfam" id="PF20033">
    <property type="entry name" value="DUF6438"/>
    <property type="match status" value="1"/>
</dbReference>
<name>A0ABT5S9R2_9FLAO</name>
<feature type="domain" description="DUF6438" evidence="1">
    <location>
        <begin position="103"/>
        <end position="195"/>
    </location>
</feature>
<comment type="caution">
    <text evidence="2">The sequence shown here is derived from an EMBL/GenBank/DDBJ whole genome shotgun (WGS) entry which is preliminary data.</text>
</comment>
<proteinExistence type="predicted"/>
<keyword evidence="3" id="KW-1185">Reference proteome</keyword>
<dbReference type="Proteomes" id="UP001151478">
    <property type="component" value="Unassembled WGS sequence"/>
</dbReference>
<dbReference type="InterPro" id="IPR045497">
    <property type="entry name" value="DUF6438"/>
</dbReference>
<dbReference type="EMBL" id="JAOSLC020000003">
    <property type="protein sequence ID" value="MDD7914221.1"/>
    <property type="molecule type" value="Genomic_DNA"/>
</dbReference>
<organism evidence="2 3">
    <name type="scientific">Polaribacter ponticola</name>
    <dbReference type="NCBI Taxonomy" id="2978475"/>
    <lineage>
        <taxon>Bacteria</taxon>
        <taxon>Pseudomonadati</taxon>
        <taxon>Bacteroidota</taxon>
        <taxon>Flavobacteriia</taxon>
        <taxon>Flavobacteriales</taxon>
        <taxon>Flavobacteriaceae</taxon>
    </lineage>
</organism>
<evidence type="ECO:0000313" key="3">
    <source>
        <dbReference type="Proteomes" id="UP001151478"/>
    </source>
</evidence>